<dbReference type="AlphaFoldDB" id="A0A177AKL4"/>
<organism evidence="2">
    <name type="scientific">Pseudogymnoascus destructans</name>
    <dbReference type="NCBI Taxonomy" id="655981"/>
    <lineage>
        <taxon>Eukaryota</taxon>
        <taxon>Fungi</taxon>
        <taxon>Dikarya</taxon>
        <taxon>Ascomycota</taxon>
        <taxon>Pezizomycotina</taxon>
        <taxon>Leotiomycetes</taxon>
        <taxon>Thelebolales</taxon>
        <taxon>Thelebolaceae</taxon>
        <taxon>Pseudogymnoascus</taxon>
    </lineage>
</organism>
<sequence length="109" mass="12321">MVEVLLRSGGEQTHRSEKFGHDDDVNAGWKFWRSEPYPDGLIYDQCPDLGEANFTAKILKPWILPSGNDFISDPAKHHVRPAGNPVGDVKYVQKTFDDSAWDTIDLPHD</sequence>
<gene>
    <name evidence="2" type="ORF">VC83_01321</name>
</gene>
<feature type="region of interest" description="Disordered" evidence="1">
    <location>
        <begin position="1"/>
        <end position="21"/>
    </location>
</feature>
<proteinExistence type="predicted"/>
<dbReference type="GeneID" id="36284412"/>
<dbReference type="RefSeq" id="XP_024327612.1">
    <property type="nucleotide sequence ID" value="XM_024465004.1"/>
</dbReference>
<feature type="compositionally biased region" description="Basic and acidic residues" evidence="1">
    <location>
        <begin position="12"/>
        <end position="21"/>
    </location>
</feature>
<dbReference type="EMBL" id="KV441387">
    <property type="protein sequence ID" value="OAF62340.1"/>
    <property type="molecule type" value="Genomic_DNA"/>
</dbReference>
<evidence type="ECO:0000256" key="1">
    <source>
        <dbReference type="SAM" id="MobiDB-lite"/>
    </source>
</evidence>
<name>A0A177AKL4_9PEZI</name>
<dbReference type="OrthoDB" id="408532at2759"/>
<protein>
    <submittedName>
        <fullName evidence="2">Uncharacterized protein</fullName>
    </submittedName>
</protein>
<evidence type="ECO:0000313" key="2">
    <source>
        <dbReference type="EMBL" id="OAF62340.1"/>
    </source>
</evidence>
<reference evidence="2" key="1">
    <citation type="submission" date="2016-03" db="EMBL/GenBank/DDBJ databases">
        <title>Updated assembly of Pseudogymnoascus destructans, the fungus causing white-nose syndrome of bats.</title>
        <authorList>
            <person name="Palmer J.M."/>
            <person name="Drees K.P."/>
            <person name="Foster J.T."/>
            <person name="Lindner D.L."/>
        </authorList>
    </citation>
    <scope>NUCLEOTIDE SEQUENCE [LARGE SCALE GENOMIC DNA]</scope>
    <source>
        <strain evidence="2">20631-21</strain>
    </source>
</reference>
<dbReference type="Proteomes" id="UP000077154">
    <property type="component" value="Unassembled WGS sequence"/>
</dbReference>
<dbReference type="VEuPathDB" id="FungiDB:GMDG_08528"/>
<accession>A0A177AKL4</accession>